<evidence type="ECO:0000313" key="2">
    <source>
        <dbReference type="EMBL" id="CAA9546066.1"/>
    </source>
</evidence>
<name>A0A6J4UD95_9BACT</name>
<dbReference type="AlphaFoldDB" id="A0A6J4UD95"/>
<gene>
    <name evidence="2" type="ORF">AVDCRST_MAG73-2422</name>
</gene>
<accession>A0A6J4UD95</accession>
<protein>
    <submittedName>
        <fullName evidence="2">Uncharacterized protein</fullName>
    </submittedName>
</protein>
<proteinExistence type="predicted"/>
<reference evidence="2" key="1">
    <citation type="submission" date="2020-02" db="EMBL/GenBank/DDBJ databases">
        <authorList>
            <person name="Meier V. D."/>
        </authorList>
    </citation>
    <scope>NUCLEOTIDE SEQUENCE</scope>
    <source>
        <strain evidence="2">AVDCRST_MAG73</strain>
    </source>
</reference>
<feature type="non-terminal residue" evidence="2">
    <location>
        <position position="29"/>
    </location>
</feature>
<feature type="compositionally biased region" description="Low complexity" evidence="1">
    <location>
        <begin position="1"/>
        <end position="15"/>
    </location>
</feature>
<feature type="non-terminal residue" evidence="2">
    <location>
        <position position="1"/>
    </location>
</feature>
<feature type="region of interest" description="Disordered" evidence="1">
    <location>
        <begin position="1"/>
        <end position="29"/>
    </location>
</feature>
<dbReference type="EMBL" id="CADCWE010000158">
    <property type="protein sequence ID" value="CAA9546066.1"/>
    <property type="molecule type" value="Genomic_DNA"/>
</dbReference>
<organism evidence="2">
    <name type="scientific">uncultured Thermomicrobiales bacterium</name>
    <dbReference type="NCBI Taxonomy" id="1645740"/>
    <lineage>
        <taxon>Bacteria</taxon>
        <taxon>Pseudomonadati</taxon>
        <taxon>Thermomicrobiota</taxon>
        <taxon>Thermomicrobia</taxon>
        <taxon>Thermomicrobiales</taxon>
        <taxon>environmental samples</taxon>
    </lineage>
</organism>
<sequence>APTSPTSSPSWTRGPAPRPPASPGSGGCS</sequence>
<evidence type="ECO:0000256" key="1">
    <source>
        <dbReference type="SAM" id="MobiDB-lite"/>
    </source>
</evidence>